<dbReference type="PANTHER" id="PTHR36151">
    <property type="entry name" value="BLR2777 PROTEIN"/>
    <property type="match status" value="1"/>
</dbReference>
<evidence type="ECO:0000313" key="4">
    <source>
        <dbReference type="Proteomes" id="UP000655410"/>
    </source>
</evidence>
<sequence length="299" mass="33809">MGAEARRNELATHDGAGQTEAERALTGDAAAAERELLGRLDGLGVFLAGSANVVMQLSRPAVGYGVMESKVHSGQVQRHPFKRFRTTIGFLDIALNGSPALQADYREAINRQHRQVRSGPDSPVRYNAFDRDLQKWVASCLYYGVRDVYLTMRGPLTPAEEEVLLRACSRFGTMLQMPGEIWHADRATFVAYWDEAMTRIAIDPALRDYLLLLLRARFLPFPLRLFGPSLTWTNTGFLPAPLRDALDLRWSAADERWFRRLTRTLGRAVRYLPGPLRRAPMNLMAADLRLRRRLGRPMT</sequence>
<proteinExistence type="predicted"/>
<gene>
    <name evidence="3" type="ORF">GCM10011584_33810</name>
</gene>
<dbReference type="EMBL" id="BMNI01000015">
    <property type="protein sequence ID" value="GGO93940.1"/>
    <property type="molecule type" value="Genomic_DNA"/>
</dbReference>
<accession>A0ABQ2NDL6</accession>
<dbReference type="InterPro" id="IPR018713">
    <property type="entry name" value="MPAB/Lcp_cat_dom"/>
</dbReference>
<dbReference type="RefSeq" id="WP_188785221.1">
    <property type="nucleotide sequence ID" value="NZ_BMNI01000015.1"/>
</dbReference>
<name>A0ABQ2NDL6_9ACTN</name>
<protein>
    <recommendedName>
        <fullName evidence="2">ER-bound oxygenase mpaB/mpaB'/Rubber oxygenase catalytic domain-containing protein</fullName>
    </recommendedName>
</protein>
<evidence type="ECO:0000313" key="3">
    <source>
        <dbReference type="EMBL" id="GGO93940.1"/>
    </source>
</evidence>
<dbReference type="PANTHER" id="PTHR36151:SF3">
    <property type="entry name" value="ER-BOUND OXYGENASE MPAB_MPAB'_RUBBER OXYGENASE CATALYTIC DOMAIN-CONTAINING PROTEIN"/>
    <property type="match status" value="1"/>
</dbReference>
<dbReference type="Proteomes" id="UP000655410">
    <property type="component" value="Unassembled WGS sequence"/>
</dbReference>
<reference evidence="4" key="1">
    <citation type="journal article" date="2019" name="Int. J. Syst. Evol. Microbiol.">
        <title>The Global Catalogue of Microorganisms (GCM) 10K type strain sequencing project: providing services to taxonomists for standard genome sequencing and annotation.</title>
        <authorList>
            <consortium name="The Broad Institute Genomics Platform"/>
            <consortium name="The Broad Institute Genome Sequencing Center for Infectious Disease"/>
            <person name="Wu L."/>
            <person name="Ma J."/>
        </authorList>
    </citation>
    <scope>NUCLEOTIDE SEQUENCE [LARGE SCALE GENOMIC DNA]</scope>
    <source>
        <strain evidence="4">CGMCC 4.7371</strain>
    </source>
</reference>
<feature type="region of interest" description="Disordered" evidence="1">
    <location>
        <begin position="1"/>
        <end position="26"/>
    </location>
</feature>
<evidence type="ECO:0000259" key="2">
    <source>
        <dbReference type="Pfam" id="PF09995"/>
    </source>
</evidence>
<comment type="caution">
    <text evidence="3">The sequence shown here is derived from an EMBL/GenBank/DDBJ whole genome shotgun (WGS) entry which is preliminary data.</text>
</comment>
<keyword evidence="4" id="KW-1185">Reference proteome</keyword>
<evidence type="ECO:0000256" key="1">
    <source>
        <dbReference type="SAM" id="MobiDB-lite"/>
    </source>
</evidence>
<organism evidence="3 4">
    <name type="scientific">Nocardioides phosphati</name>
    <dbReference type="NCBI Taxonomy" id="1867775"/>
    <lineage>
        <taxon>Bacteria</taxon>
        <taxon>Bacillati</taxon>
        <taxon>Actinomycetota</taxon>
        <taxon>Actinomycetes</taxon>
        <taxon>Propionibacteriales</taxon>
        <taxon>Nocardioidaceae</taxon>
        <taxon>Nocardioides</taxon>
    </lineage>
</organism>
<dbReference type="Pfam" id="PF09995">
    <property type="entry name" value="MPAB_Lcp_cat"/>
    <property type="match status" value="1"/>
</dbReference>
<feature type="domain" description="ER-bound oxygenase mpaB/mpaB'/Rubber oxygenase catalytic" evidence="2">
    <location>
        <begin position="41"/>
        <end position="266"/>
    </location>
</feature>
<feature type="compositionally biased region" description="Basic and acidic residues" evidence="1">
    <location>
        <begin position="1"/>
        <end position="12"/>
    </location>
</feature>